<dbReference type="Gene3D" id="1.10.340.30">
    <property type="entry name" value="Hypothetical protein, domain 2"/>
    <property type="match status" value="1"/>
</dbReference>
<keyword evidence="3" id="KW-0227">DNA damage</keyword>
<dbReference type="Gene3D" id="1.10.1670.40">
    <property type="match status" value="1"/>
</dbReference>
<protein>
    <recommendedName>
        <fullName evidence="2">DNA-3-methyladenine glycosylase II</fullName>
        <ecNumber evidence="2">3.2.2.21</ecNumber>
    </recommendedName>
</protein>
<dbReference type="GO" id="GO:0032993">
    <property type="term" value="C:protein-DNA complex"/>
    <property type="evidence" value="ECO:0007669"/>
    <property type="project" value="TreeGrafter"/>
</dbReference>
<dbReference type="EMBL" id="FXWH01000001">
    <property type="protein sequence ID" value="SMQ65852.1"/>
    <property type="molecule type" value="Genomic_DNA"/>
</dbReference>
<comment type="catalytic activity">
    <reaction evidence="1">
        <text>Hydrolysis of alkylated DNA, releasing 3-methyladenine, 3-methylguanine, 7-methylguanine and 7-methyladenine.</text>
        <dbReference type="EC" id="3.2.2.21"/>
    </reaction>
</comment>
<reference evidence="7" key="1">
    <citation type="submission" date="2017-04" db="EMBL/GenBank/DDBJ databases">
        <authorList>
            <person name="Varghese N."/>
            <person name="Submissions S."/>
        </authorList>
    </citation>
    <scope>NUCLEOTIDE SEQUENCE [LARGE SCALE GENOMIC DNA]</scope>
</reference>
<evidence type="ECO:0000256" key="2">
    <source>
        <dbReference type="ARBA" id="ARBA00012000"/>
    </source>
</evidence>
<evidence type="ECO:0000256" key="4">
    <source>
        <dbReference type="ARBA" id="ARBA00023204"/>
    </source>
</evidence>
<dbReference type="InterPro" id="IPR011257">
    <property type="entry name" value="DNA_glycosylase"/>
</dbReference>
<dbReference type="OrthoDB" id="9811249at2"/>
<dbReference type="PANTHER" id="PTHR43003:SF5">
    <property type="entry name" value="DNA-3-METHYLADENINE GLYCOSYLASE"/>
    <property type="match status" value="1"/>
</dbReference>
<dbReference type="AlphaFoldDB" id="A0A1Y6EZC3"/>
<sequence length="198" mass="22173">MGAVTAESIRQHLCDTQPGFSRWLMEHPEIEPIQATGLHPLQALPRIIVRQMLSGKASDTIIARAEAKAREQGRNDIADLDYMDLLECGLSRTKAQTVIDFARSYQQNPSAIDSWPSLNDEALMNAIMAHKGIGRWSASILAIFHYGREDIFPAGDSSLRKAMQLIGEQGVYITPAKASPYRSYLACYLWQLLDQKRI</sequence>
<dbReference type="GO" id="GO:0006285">
    <property type="term" value="P:base-excision repair, AP site formation"/>
    <property type="evidence" value="ECO:0007669"/>
    <property type="project" value="TreeGrafter"/>
</dbReference>
<dbReference type="PANTHER" id="PTHR43003">
    <property type="entry name" value="DNA-3-METHYLADENINE GLYCOSYLASE"/>
    <property type="match status" value="1"/>
</dbReference>
<dbReference type="GO" id="GO:0043916">
    <property type="term" value="F:DNA-7-methylguanine glycosylase activity"/>
    <property type="evidence" value="ECO:0007669"/>
    <property type="project" value="TreeGrafter"/>
</dbReference>
<dbReference type="EC" id="3.2.2.21" evidence="2"/>
<dbReference type="InterPro" id="IPR051912">
    <property type="entry name" value="Alkylbase_DNA_Glycosylase/TA"/>
</dbReference>
<keyword evidence="7" id="KW-1185">Reference proteome</keyword>
<dbReference type="InterPro" id="IPR003265">
    <property type="entry name" value="HhH-GPD_domain"/>
</dbReference>
<evidence type="ECO:0000313" key="7">
    <source>
        <dbReference type="Proteomes" id="UP000194450"/>
    </source>
</evidence>
<evidence type="ECO:0000313" key="6">
    <source>
        <dbReference type="EMBL" id="SMQ65852.1"/>
    </source>
</evidence>
<dbReference type="SUPFAM" id="SSF48150">
    <property type="entry name" value="DNA-glycosylase"/>
    <property type="match status" value="1"/>
</dbReference>
<proteinExistence type="predicted"/>
<dbReference type="Proteomes" id="UP000194450">
    <property type="component" value="Unassembled WGS sequence"/>
</dbReference>
<accession>A0A1Y6EZC3</accession>
<name>A0A1Y6EZC3_9GAMM</name>
<dbReference type="RefSeq" id="WP_086434456.1">
    <property type="nucleotide sequence ID" value="NZ_FXWH01000001.1"/>
</dbReference>
<evidence type="ECO:0000256" key="3">
    <source>
        <dbReference type="ARBA" id="ARBA00022763"/>
    </source>
</evidence>
<feature type="domain" description="HhH-GPD" evidence="5">
    <location>
        <begin position="48"/>
        <end position="166"/>
    </location>
</feature>
<keyword evidence="4" id="KW-0234">DNA repair</keyword>
<dbReference type="GO" id="GO:0008725">
    <property type="term" value="F:DNA-3-methyladenine glycosylase activity"/>
    <property type="evidence" value="ECO:0007669"/>
    <property type="project" value="TreeGrafter"/>
</dbReference>
<evidence type="ECO:0000259" key="5">
    <source>
        <dbReference type="Pfam" id="PF00730"/>
    </source>
</evidence>
<gene>
    <name evidence="6" type="ORF">SAMN06297229_1375</name>
</gene>
<dbReference type="GO" id="GO:0006307">
    <property type="term" value="P:DNA alkylation repair"/>
    <property type="evidence" value="ECO:0007669"/>
    <property type="project" value="TreeGrafter"/>
</dbReference>
<dbReference type="Pfam" id="PF00730">
    <property type="entry name" value="HhH-GPD"/>
    <property type="match status" value="1"/>
</dbReference>
<organism evidence="6 7">
    <name type="scientific">Pseudidiomarina planktonica</name>
    <dbReference type="NCBI Taxonomy" id="1323738"/>
    <lineage>
        <taxon>Bacteria</taxon>
        <taxon>Pseudomonadati</taxon>
        <taxon>Pseudomonadota</taxon>
        <taxon>Gammaproteobacteria</taxon>
        <taxon>Alteromonadales</taxon>
        <taxon>Idiomarinaceae</taxon>
        <taxon>Pseudidiomarina</taxon>
    </lineage>
</organism>
<evidence type="ECO:0000256" key="1">
    <source>
        <dbReference type="ARBA" id="ARBA00000086"/>
    </source>
</evidence>
<dbReference type="GO" id="GO:0032131">
    <property type="term" value="F:alkylated DNA binding"/>
    <property type="evidence" value="ECO:0007669"/>
    <property type="project" value="TreeGrafter"/>
</dbReference>